<sequence length="125" mass="13603">MKQPLHASERSGDEGGNKLCVVLHAKGSNGTAHSRPSTFHSMWDDSLVDLQAYSWGSYADALDTNPLPTADAALYDEARIAARATSSTNRFKKRFRRSGDVVCAITSEIQLAAFRASTVSTKRMP</sequence>
<comment type="caution">
    <text evidence="1">The sequence shown here is derived from an EMBL/GenBank/DDBJ whole genome shotgun (WGS) entry which is preliminary data.</text>
</comment>
<evidence type="ECO:0000313" key="2">
    <source>
        <dbReference type="Proteomes" id="UP000324853"/>
    </source>
</evidence>
<keyword evidence="2" id="KW-1185">Reference proteome</keyword>
<gene>
    <name evidence="1" type="ORF">FXB38_33355</name>
</gene>
<dbReference type="GO" id="GO:0004519">
    <property type="term" value="F:endonuclease activity"/>
    <property type="evidence" value="ECO:0007669"/>
    <property type="project" value="UniProtKB-KW"/>
</dbReference>
<organism evidence="1 2">
    <name type="scientific">Bradyrhizobium cytisi</name>
    <dbReference type="NCBI Taxonomy" id="515489"/>
    <lineage>
        <taxon>Bacteria</taxon>
        <taxon>Pseudomonadati</taxon>
        <taxon>Pseudomonadota</taxon>
        <taxon>Alphaproteobacteria</taxon>
        <taxon>Hyphomicrobiales</taxon>
        <taxon>Nitrobacteraceae</taxon>
        <taxon>Bradyrhizobium</taxon>
    </lineage>
</organism>
<name>A0A5S4W1V7_9BRAD</name>
<reference evidence="1 2" key="1">
    <citation type="submission" date="2019-08" db="EMBL/GenBank/DDBJ databases">
        <title>Bradyrhizobium hipponensis sp. nov., a rhizobium isolated from a Lupinus angustifolius root nodule in Tunisia.</title>
        <authorList>
            <person name="Off K."/>
            <person name="Rejili M."/>
            <person name="Mars M."/>
            <person name="Brachmann A."/>
            <person name="Marin M."/>
        </authorList>
    </citation>
    <scope>NUCLEOTIDE SEQUENCE [LARGE SCALE GENOMIC DNA]</scope>
    <source>
        <strain evidence="1 2">CTAW11</strain>
    </source>
</reference>
<dbReference type="GO" id="GO:0046872">
    <property type="term" value="F:metal ion binding"/>
    <property type="evidence" value="ECO:0007669"/>
    <property type="project" value="UniProtKB-KW"/>
</dbReference>
<dbReference type="OrthoDB" id="267579at2"/>
<dbReference type="SUPFAM" id="SSF48537">
    <property type="entry name" value="Phospholipase C/P1 nuclease"/>
    <property type="match status" value="1"/>
</dbReference>
<accession>A0A5S4W1V7</accession>
<dbReference type="Gene3D" id="1.10.575.10">
    <property type="entry name" value="P1 Nuclease"/>
    <property type="match status" value="1"/>
</dbReference>
<dbReference type="GO" id="GO:0016788">
    <property type="term" value="F:hydrolase activity, acting on ester bonds"/>
    <property type="evidence" value="ECO:0007669"/>
    <property type="project" value="InterPro"/>
</dbReference>
<dbReference type="GO" id="GO:0003676">
    <property type="term" value="F:nucleic acid binding"/>
    <property type="evidence" value="ECO:0007669"/>
    <property type="project" value="InterPro"/>
</dbReference>
<protein>
    <submittedName>
        <fullName evidence="1">Uncharacterized protein</fullName>
    </submittedName>
</protein>
<dbReference type="InterPro" id="IPR008947">
    <property type="entry name" value="PLipase_C/P1_nuclease_dom_sf"/>
</dbReference>
<dbReference type="AlphaFoldDB" id="A0A5S4W1V7"/>
<proteinExistence type="predicted"/>
<evidence type="ECO:0000313" key="1">
    <source>
        <dbReference type="EMBL" id="TYL75345.1"/>
    </source>
</evidence>
<dbReference type="Proteomes" id="UP000324853">
    <property type="component" value="Unassembled WGS sequence"/>
</dbReference>
<dbReference type="EMBL" id="VSSR01000066">
    <property type="protein sequence ID" value="TYL75345.1"/>
    <property type="molecule type" value="Genomic_DNA"/>
</dbReference>
<dbReference type="GO" id="GO:0006308">
    <property type="term" value="P:DNA catabolic process"/>
    <property type="evidence" value="ECO:0007669"/>
    <property type="project" value="InterPro"/>
</dbReference>